<dbReference type="Gene3D" id="3.30.420.40">
    <property type="match status" value="1"/>
</dbReference>
<organism evidence="1 2">
    <name type="scientific">Timema podura</name>
    <name type="common">Walking stick</name>
    <dbReference type="NCBI Taxonomy" id="61482"/>
    <lineage>
        <taxon>Eukaryota</taxon>
        <taxon>Metazoa</taxon>
        <taxon>Ecdysozoa</taxon>
        <taxon>Arthropoda</taxon>
        <taxon>Hexapoda</taxon>
        <taxon>Insecta</taxon>
        <taxon>Pterygota</taxon>
        <taxon>Neoptera</taxon>
        <taxon>Polyneoptera</taxon>
        <taxon>Phasmatodea</taxon>
        <taxon>Timematodea</taxon>
        <taxon>Timematoidea</taxon>
        <taxon>Timematidae</taxon>
        <taxon>Timema</taxon>
    </lineage>
</organism>
<dbReference type="EMBL" id="CAJPIN010003336">
    <property type="protein sequence ID" value="CAG2056076.1"/>
    <property type="molecule type" value="Genomic_DNA"/>
</dbReference>
<dbReference type="Pfam" id="PF00022">
    <property type="entry name" value="Actin"/>
    <property type="match status" value="1"/>
</dbReference>
<dbReference type="InterPro" id="IPR043129">
    <property type="entry name" value="ATPase_NBD"/>
</dbReference>
<protein>
    <submittedName>
        <fullName evidence="1">Uncharacterized protein</fullName>
    </submittedName>
</protein>
<feature type="non-terminal residue" evidence="1">
    <location>
        <position position="262"/>
    </location>
</feature>
<keyword evidence="2" id="KW-1185">Reference proteome</keyword>
<name>A0ABN7NJP2_TIMPD</name>
<dbReference type="SUPFAM" id="SSF53067">
    <property type="entry name" value="Actin-like ATPase domain"/>
    <property type="match status" value="1"/>
</dbReference>
<feature type="non-terminal residue" evidence="1">
    <location>
        <position position="1"/>
    </location>
</feature>
<reference evidence="1" key="1">
    <citation type="submission" date="2021-03" db="EMBL/GenBank/DDBJ databases">
        <authorList>
            <person name="Tran Van P."/>
        </authorList>
    </citation>
    <scope>NUCLEOTIDE SEQUENCE</scope>
</reference>
<dbReference type="InterPro" id="IPR004000">
    <property type="entry name" value="Actin"/>
</dbReference>
<evidence type="ECO:0000313" key="1">
    <source>
        <dbReference type="EMBL" id="CAG2056076.1"/>
    </source>
</evidence>
<proteinExistence type="predicted"/>
<dbReference type="PANTHER" id="PTHR11937">
    <property type="entry name" value="ACTIN"/>
    <property type="match status" value="1"/>
</dbReference>
<gene>
    <name evidence="1" type="ORF">TPAB3V08_LOCUS3073</name>
</gene>
<sequence length="262" mass="29141">ARFLVVHNLLVLDVTVARFLVVHNLLVLDVTVARLPRRAVKESLEPLSGVFAGVDLDGLIPDVLGLVGGEEDIVVDAIESGVLGVGLRDLEAREFVVGPDQLLGLDQAVLQSIDRCPTEELKRKMYGCILVIGGGMKFTGIGTWLQNRISLQIPYMYRAEQLDIITNTKEIDQEMTAWKGAAIMSCLESAPELWIYTPEWEKNGVKLLRERAPFIQILHSLDSSIEESSQENIQLNLFHRPCALDSELERRTTTQASLIAPR</sequence>
<comment type="caution">
    <text evidence="1">The sequence shown here is derived from an EMBL/GenBank/DDBJ whole genome shotgun (WGS) entry which is preliminary data.</text>
</comment>
<evidence type="ECO:0000313" key="2">
    <source>
        <dbReference type="Proteomes" id="UP001153148"/>
    </source>
</evidence>
<accession>A0ABN7NJP2</accession>
<dbReference type="Proteomes" id="UP001153148">
    <property type="component" value="Unassembled WGS sequence"/>
</dbReference>